<proteinExistence type="inferred from homology"/>
<dbReference type="GO" id="GO:0005694">
    <property type="term" value="C:chromosome"/>
    <property type="evidence" value="ECO:0007669"/>
    <property type="project" value="TreeGrafter"/>
</dbReference>
<dbReference type="Pfam" id="PF02195">
    <property type="entry name" value="ParB_N"/>
    <property type="match status" value="1"/>
</dbReference>
<accession>A0A2W5PW74</accession>
<dbReference type="Gene3D" id="3.90.1530.30">
    <property type="match status" value="1"/>
</dbReference>
<evidence type="ECO:0000313" key="6">
    <source>
        <dbReference type="Proteomes" id="UP000249417"/>
    </source>
</evidence>
<name>A0A2W5PW74_9BACT</name>
<dbReference type="Pfam" id="PF23552">
    <property type="entry name" value="ParB_C"/>
    <property type="match status" value="1"/>
</dbReference>
<dbReference type="InterPro" id="IPR036086">
    <property type="entry name" value="ParB/Sulfiredoxin_sf"/>
</dbReference>
<dbReference type="SUPFAM" id="SSF110849">
    <property type="entry name" value="ParB/Sulfiredoxin"/>
    <property type="match status" value="1"/>
</dbReference>
<dbReference type="GO" id="GO:0045881">
    <property type="term" value="P:positive regulation of sporulation resulting in formation of a cellular spore"/>
    <property type="evidence" value="ECO:0007669"/>
    <property type="project" value="TreeGrafter"/>
</dbReference>
<dbReference type="Proteomes" id="UP000249417">
    <property type="component" value="Unassembled WGS sequence"/>
</dbReference>
<evidence type="ECO:0000259" key="4">
    <source>
        <dbReference type="SMART" id="SM00470"/>
    </source>
</evidence>
<evidence type="ECO:0000256" key="2">
    <source>
        <dbReference type="ARBA" id="ARBA00022829"/>
    </source>
</evidence>
<dbReference type="PANTHER" id="PTHR33375">
    <property type="entry name" value="CHROMOSOME-PARTITIONING PROTEIN PARB-RELATED"/>
    <property type="match status" value="1"/>
</dbReference>
<evidence type="ECO:0000313" key="5">
    <source>
        <dbReference type="EMBL" id="PZQ49077.1"/>
    </source>
</evidence>
<dbReference type="NCBIfam" id="TIGR00180">
    <property type="entry name" value="parB_part"/>
    <property type="match status" value="1"/>
</dbReference>
<gene>
    <name evidence="5" type="ORF">DI551_00035</name>
</gene>
<organism evidence="5 6">
    <name type="scientific">Micavibrio aeruginosavorus</name>
    <dbReference type="NCBI Taxonomy" id="349221"/>
    <lineage>
        <taxon>Bacteria</taxon>
        <taxon>Pseudomonadati</taxon>
        <taxon>Bdellovibrionota</taxon>
        <taxon>Bdellovibrionia</taxon>
        <taxon>Bdellovibrionales</taxon>
        <taxon>Pseudobdellovibrionaceae</taxon>
        <taxon>Micavibrio</taxon>
    </lineage>
</organism>
<dbReference type="InterPro" id="IPR050336">
    <property type="entry name" value="Chromosome_partition/occlusion"/>
</dbReference>
<reference evidence="5 6" key="1">
    <citation type="submission" date="2017-08" db="EMBL/GenBank/DDBJ databases">
        <title>Infants hospitalized years apart are colonized by the same room-sourced microbial strains.</title>
        <authorList>
            <person name="Brooks B."/>
            <person name="Olm M.R."/>
            <person name="Firek B.A."/>
            <person name="Baker R."/>
            <person name="Thomas B.C."/>
            <person name="Morowitz M.J."/>
            <person name="Banfield J.F."/>
        </authorList>
    </citation>
    <scope>NUCLEOTIDE SEQUENCE [LARGE SCALE GENOMIC DNA]</scope>
    <source>
        <strain evidence="5">S2_005_002_R2_29</strain>
    </source>
</reference>
<dbReference type="Pfam" id="PF17762">
    <property type="entry name" value="HTH_ParB"/>
    <property type="match status" value="1"/>
</dbReference>
<dbReference type="EMBL" id="QFQB01000001">
    <property type="protein sequence ID" value="PZQ49077.1"/>
    <property type="molecule type" value="Genomic_DNA"/>
</dbReference>
<comment type="similarity">
    <text evidence="1">Belongs to the ParB family.</text>
</comment>
<comment type="caution">
    <text evidence="5">The sequence shown here is derived from an EMBL/GenBank/DDBJ whole genome shotgun (WGS) entry which is preliminary data.</text>
</comment>
<sequence>MTPKQRGLGRGLDALFEDEEATFAVKEDAPMLMPQGPRRTLGIGQLTPNPDQPRTHFDPAHIGELAASIKQHGLLQPILVRPVPGNKDMYEIVAGERRWRAAQKAQLHEVPVTIRELDDSQVLQIALIENLVRQDLNPLEEARGYQRLMDEFAFTADDVGQSVSRSRSHVANMVRLLTLPESVQNMVVESKLSAGHARALINAENPALLAQEVVTKGLSVRQTEKLAAETAGREIQSRGKSSSAPAFKDPNILAFEKDLSNILGLKVTIAMDGETAGVLSVAFKDLDQLDEVALRLSKIPKVLS</sequence>
<dbReference type="AlphaFoldDB" id="A0A2W5PW74"/>
<evidence type="ECO:0000256" key="3">
    <source>
        <dbReference type="ARBA" id="ARBA00023125"/>
    </source>
</evidence>
<dbReference type="InterPro" id="IPR004437">
    <property type="entry name" value="ParB/RepB/Spo0J"/>
</dbReference>
<dbReference type="GO" id="GO:0003677">
    <property type="term" value="F:DNA binding"/>
    <property type="evidence" value="ECO:0007669"/>
    <property type="project" value="UniProtKB-KW"/>
</dbReference>
<dbReference type="FunFam" id="1.10.10.2830:FF:000001">
    <property type="entry name" value="Chromosome partitioning protein ParB"/>
    <property type="match status" value="1"/>
</dbReference>
<evidence type="ECO:0000256" key="1">
    <source>
        <dbReference type="ARBA" id="ARBA00006295"/>
    </source>
</evidence>
<dbReference type="InterPro" id="IPR003115">
    <property type="entry name" value="ParB_N"/>
</dbReference>
<protein>
    <submittedName>
        <fullName evidence="5">Chromosome partitioning protein ParB</fullName>
    </submittedName>
</protein>
<dbReference type="InterPro" id="IPR057240">
    <property type="entry name" value="ParB_dimer_C"/>
</dbReference>
<dbReference type="FunFam" id="3.90.1530.30:FF:000001">
    <property type="entry name" value="Chromosome partitioning protein ParB"/>
    <property type="match status" value="1"/>
</dbReference>
<dbReference type="GO" id="GO:0007059">
    <property type="term" value="P:chromosome segregation"/>
    <property type="evidence" value="ECO:0007669"/>
    <property type="project" value="UniProtKB-KW"/>
</dbReference>
<dbReference type="Gene3D" id="1.10.10.2830">
    <property type="match status" value="1"/>
</dbReference>
<dbReference type="PANTHER" id="PTHR33375:SF1">
    <property type="entry name" value="CHROMOSOME-PARTITIONING PROTEIN PARB-RELATED"/>
    <property type="match status" value="1"/>
</dbReference>
<dbReference type="CDD" id="cd16393">
    <property type="entry name" value="SPO0J_N"/>
    <property type="match status" value="1"/>
</dbReference>
<dbReference type="InterPro" id="IPR041468">
    <property type="entry name" value="HTH_ParB/Spo0J"/>
</dbReference>
<keyword evidence="2" id="KW-0159">Chromosome partition</keyword>
<dbReference type="SMART" id="SM00470">
    <property type="entry name" value="ParB"/>
    <property type="match status" value="1"/>
</dbReference>
<feature type="domain" description="ParB-like N-terminal" evidence="4">
    <location>
        <begin position="39"/>
        <end position="131"/>
    </location>
</feature>
<keyword evidence="3" id="KW-0238">DNA-binding</keyword>